<dbReference type="Proteomes" id="UP000327294">
    <property type="component" value="Chromosome"/>
</dbReference>
<organism evidence="1 2">
    <name type="scientific">Streptomyces phaeolivaceus</name>
    <dbReference type="NCBI Taxonomy" id="2653200"/>
    <lineage>
        <taxon>Bacteria</taxon>
        <taxon>Bacillati</taxon>
        <taxon>Actinomycetota</taxon>
        <taxon>Actinomycetes</taxon>
        <taxon>Kitasatosporales</taxon>
        <taxon>Streptomycetaceae</taxon>
        <taxon>Streptomyces</taxon>
    </lineage>
</organism>
<sequence>MTTAAAHDRNAEAEREPLDALVDVLCQVETSLGRGAVRAVTAGVVRQRARQRRLAAELAEAPDVLRTGRPPAAIMVGKLLLALKEAGAEQLAAPVCGVCGREPRTLAFARRTWGCSRCVSSPSLAACTGCGQERDVHARDRDGRPFCRTCFVDDDVAKLLADVVIGIAPEVNAEVVLGALERAHQRQVGRRQIAAAVVERPELLTGEGALAPVQGVLRFLDELRRAGATSVVVPPCPGCGRARPLERPLGAVRVCSNCAAKAGASICSRCGKQKPINHRDENGDAFCQYCWASDSRNLEVCVGCGNRRRVYGRTGDGAVCLRCRPRSERVCGICGRTGRVTISRATGEPLCDLCKGHWIVCSGCGDGGLVRGGTLKEPLCARCVNPDPDFWKRCRICNTTWQLTTAPCTRCSLDARLRKVFAADDGTIAPELDRLRERLVQVDRPIYAITWLRKANVQSTITAVVREHPQISHAALDAMPPSKTLDHFRSMLVSVGALEFRDEGLVRLERELKETLDGYIPGEHPRALRGFILWHLMRRLRGRLQDKPTSVQQIQNVRAHLAGADGLLRWLEGRDKSLSGCTQTDVDSYLSTKPAHPKKCSAFVRWAVRRRYAPKGIKAPAIRWTGPAGPHDQDERWAVARRLLNDESVATADRVAGLLVLLYAQTASSIHRLTTDRVTQDDDHVLLHLGDQPIQLPAPLDRFMLDLVASRGTDTLIRHEGDWLFPGRSVGRPIHETQLLRRLHAVGVKSRQGRSTALFALAQQLPAGQLAKMLGVHVGVAVTWQRASGGDWMTYAAAVAARSATRAKPATAPSS</sequence>
<accession>A0A5P8K2S9</accession>
<evidence type="ECO:0000313" key="2">
    <source>
        <dbReference type="Proteomes" id="UP000327294"/>
    </source>
</evidence>
<name>A0A5P8K2S9_9ACTN</name>
<dbReference type="EMBL" id="CP045096">
    <property type="protein sequence ID" value="QFQ97280.1"/>
    <property type="molecule type" value="Genomic_DNA"/>
</dbReference>
<gene>
    <name evidence="1" type="ORF">F9278_14860</name>
</gene>
<reference evidence="1 2" key="1">
    <citation type="submission" date="2019-10" db="EMBL/GenBank/DDBJ databases">
        <title>Streptomyces sp. strain GY16 isolated from leaves of Broussonetia papyrifera.</title>
        <authorList>
            <person name="Mo P."/>
        </authorList>
    </citation>
    <scope>NUCLEOTIDE SEQUENCE [LARGE SCALE GENOMIC DNA]</scope>
    <source>
        <strain evidence="1 2">GY16</strain>
    </source>
</reference>
<dbReference type="RefSeq" id="WP_152168763.1">
    <property type="nucleotide sequence ID" value="NZ_CP045096.1"/>
</dbReference>
<keyword evidence="2" id="KW-1185">Reference proteome</keyword>
<proteinExistence type="predicted"/>
<dbReference type="AlphaFoldDB" id="A0A5P8K2S9"/>
<protein>
    <submittedName>
        <fullName evidence="1">Zinc ribbon domain-containing protein</fullName>
    </submittedName>
</protein>
<dbReference type="KEGG" id="sphv:F9278_14860"/>
<evidence type="ECO:0000313" key="1">
    <source>
        <dbReference type="EMBL" id="QFQ97280.1"/>
    </source>
</evidence>